<name>A0AA36B5X7_OCTVU</name>
<accession>A0AA36B5X7</accession>
<reference evidence="1" key="1">
    <citation type="submission" date="2023-08" db="EMBL/GenBank/DDBJ databases">
        <authorList>
            <person name="Alioto T."/>
            <person name="Alioto T."/>
            <person name="Gomez Garrido J."/>
        </authorList>
    </citation>
    <scope>NUCLEOTIDE SEQUENCE</scope>
</reference>
<keyword evidence="2" id="KW-1185">Reference proteome</keyword>
<gene>
    <name evidence="1" type="ORF">OCTVUL_1B005911</name>
</gene>
<evidence type="ECO:0000313" key="2">
    <source>
        <dbReference type="Proteomes" id="UP001162480"/>
    </source>
</evidence>
<sequence length="71" mass="8082">MLPKFMKLASSTVWCQSLVGILIAGTKSLSRKLYKSHWQINRVKQKDFNFVELLTCRIGKSTLCYGGKLTD</sequence>
<dbReference type="Proteomes" id="UP001162480">
    <property type="component" value="Chromosome 9"/>
</dbReference>
<organism evidence="1 2">
    <name type="scientific">Octopus vulgaris</name>
    <name type="common">Common octopus</name>
    <dbReference type="NCBI Taxonomy" id="6645"/>
    <lineage>
        <taxon>Eukaryota</taxon>
        <taxon>Metazoa</taxon>
        <taxon>Spiralia</taxon>
        <taxon>Lophotrochozoa</taxon>
        <taxon>Mollusca</taxon>
        <taxon>Cephalopoda</taxon>
        <taxon>Coleoidea</taxon>
        <taxon>Octopodiformes</taxon>
        <taxon>Octopoda</taxon>
        <taxon>Incirrata</taxon>
        <taxon>Octopodidae</taxon>
        <taxon>Octopus</taxon>
    </lineage>
</organism>
<dbReference type="AlphaFoldDB" id="A0AA36B5X7"/>
<proteinExistence type="predicted"/>
<dbReference type="EMBL" id="OX597822">
    <property type="protein sequence ID" value="CAI9728506.1"/>
    <property type="molecule type" value="Genomic_DNA"/>
</dbReference>
<protein>
    <submittedName>
        <fullName evidence="1">Uncharacterized protein</fullName>
    </submittedName>
</protein>
<evidence type="ECO:0000313" key="1">
    <source>
        <dbReference type="EMBL" id="CAI9728506.1"/>
    </source>
</evidence>